<dbReference type="OrthoDB" id="3758478at2759"/>
<sequence>MTLEVEVQDSPPKSSNETTLSHFAQMIALENYDSPQIKIVSEFVRGFRESDPALLAKHLHKDFRRIIHPRSLGVPEVDRDEWLKNVAGVLSITTQLETINHSVTEAPGTVIVHATTKLKSSSGVDVDRESIYITTLVTDEDGNLKIKQSEEFTDSKAYLDLFNAAAEAKAGGASLAA</sequence>
<protein>
    <recommendedName>
        <fullName evidence="1">DUF4440 domain-containing protein</fullName>
    </recommendedName>
</protein>
<dbReference type="Pfam" id="PF14534">
    <property type="entry name" value="DUF4440"/>
    <property type="match status" value="1"/>
</dbReference>
<dbReference type="SUPFAM" id="SSF54427">
    <property type="entry name" value="NTF2-like"/>
    <property type="match status" value="1"/>
</dbReference>
<proteinExistence type="predicted"/>
<dbReference type="InterPro" id="IPR032710">
    <property type="entry name" value="NTF2-like_dom_sf"/>
</dbReference>
<keyword evidence="3" id="KW-1185">Reference proteome</keyword>
<gene>
    <name evidence="2" type="ORF">BJ322DRAFT_256696</name>
</gene>
<accession>A0A9P6H9N0</accession>
<reference evidence="2" key="1">
    <citation type="journal article" date="2020" name="Nat. Commun.">
        <title>Large-scale genome sequencing of mycorrhizal fungi provides insights into the early evolution of symbiotic traits.</title>
        <authorList>
            <person name="Miyauchi S."/>
            <person name="Kiss E."/>
            <person name="Kuo A."/>
            <person name="Drula E."/>
            <person name="Kohler A."/>
            <person name="Sanchez-Garcia M."/>
            <person name="Morin E."/>
            <person name="Andreopoulos B."/>
            <person name="Barry K.W."/>
            <person name="Bonito G."/>
            <person name="Buee M."/>
            <person name="Carver A."/>
            <person name="Chen C."/>
            <person name="Cichocki N."/>
            <person name="Clum A."/>
            <person name="Culley D."/>
            <person name="Crous P.W."/>
            <person name="Fauchery L."/>
            <person name="Girlanda M."/>
            <person name="Hayes R.D."/>
            <person name="Keri Z."/>
            <person name="LaButti K."/>
            <person name="Lipzen A."/>
            <person name="Lombard V."/>
            <person name="Magnuson J."/>
            <person name="Maillard F."/>
            <person name="Murat C."/>
            <person name="Nolan M."/>
            <person name="Ohm R.A."/>
            <person name="Pangilinan J."/>
            <person name="Pereira M.F."/>
            <person name="Perotto S."/>
            <person name="Peter M."/>
            <person name="Pfister S."/>
            <person name="Riley R."/>
            <person name="Sitrit Y."/>
            <person name="Stielow J.B."/>
            <person name="Szollosi G."/>
            <person name="Zifcakova L."/>
            <person name="Stursova M."/>
            <person name="Spatafora J.W."/>
            <person name="Tedersoo L."/>
            <person name="Vaario L.M."/>
            <person name="Yamada A."/>
            <person name="Yan M."/>
            <person name="Wang P."/>
            <person name="Xu J."/>
            <person name="Bruns T."/>
            <person name="Baldrian P."/>
            <person name="Vilgalys R."/>
            <person name="Dunand C."/>
            <person name="Henrissat B."/>
            <person name="Grigoriev I.V."/>
            <person name="Hibbett D."/>
            <person name="Nagy L.G."/>
            <person name="Martin F.M."/>
        </authorList>
    </citation>
    <scope>NUCLEOTIDE SEQUENCE</scope>
    <source>
        <strain evidence="2">UH-Tt-Lm1</strain>
    </source>
</reference>
<dbReference type="InterPro" id="IPR027843">
    <property type="entry name" value="DUF4440"/>
</dbReference>
<dbReference type="AlphaFoldDB" id="A0A9P6H9N0"/>
<evidence type="ECO:0000259" key="1">
    <source>
        <dbReference type="Pfam" id="PF14534"/>
    </source>
</evidence>
<comment type="caution">
    <text evidence="2">The sequence shown here is derived from an EMBL/GenBank/DDBJ whole genome shotgun (WGS) entry which is preliminary data.</text>
</comment>
<dbReference type="Proteomes" id="UP000736335">
    <property type="component" value="Unassembled WGS sequence"/>
</dbReference>
<feature type="domain" description="DUF4440" evidence="1">
    <location>
        <begin position="38"/>
        <end position="143"/>
    </location>
</feature>
<organism evidence="2 3">
    <name type="scientific">Thelephora terrestris</name>
    <dbReference type="NCBI Taxonomy" id="56493"/>
    <lineage>
        <taxon>Eukaryota</taxon>
        <taxon>Fungi</taxon>
        <taxon>Dikarya</taxon>
        <taxon>Basidiomycota</taxon>
        <taxon>Agaricomycotina</taxon>
        <taxon>Agaricomycetes</taxon>
        <taxon>Thelephorales</taxon>
        <taxon>Thelephoraceae</taxon>
        <taxon>Thelephora</taxon>
    </lineage>
</organism>
<dbReference type="Gene3D" id="3.10.450.50">
    <property type="match status" value="1"/>
</dbReference>
<evidence type="ECO:0000313" key="3">
    <source>
        <dbReference type="Proteomes" id="UP000736335"/>
    </source>
</evidence>
<name>A0A9P6H9N0_9AGAM</name>
<reference evidence="2" key="2">
    <citation type="submission" date="2020-11" db="EMBL/GenBank/DDBJ databases">
        <authorList>
            <consortium name="DOE Joint Genome Institute"/>
            <person name="Kuo A."/>
            <person name="Miyauchi S."/>
            <person name="Kiss E."/>
            <person name="Drula E."/>
            <person name="Kohler A."/>
            <person name="Sanchez-Garcia M."/>
            <person name="Andreopoulos B."/>
            <person name="Barry K.W."/>
            <person name="Bonito G."/>
            <person name="Buee M."/>
            <person name="Carver A."/>
            <person name="Chen C."/>
            <person name="Cichocki N."/>
            <person name="Clum A."/>
            <person name="Culley D."/>
            <person name="Crous P.W."/>
            <person name="Fauchery L."/>
            <person name="Girlanda M."/>
            <person name="Hayes R."/>
            <person name="Keri Z."/>
            <person name="Labutti K."/>
            <person name="Lipzen A."/>
            <person name="Lombard V."/>
            <person name="Magnuson J."/>
            <person name="Maillard F."/>
            <person name="Morin E."/>
            <person name="Murat C."/>
            <person name="Nolan M."/>
            <person name="Ohm R."/>
            <person name="Pangilinan J."/>
            <person name="Pereira M."/>
            <person name="Perotto S."/>
            <person name="Peter M."/>
            <person name="Riley R."/>
            <person name="Sitrit Y."/>
            <person name="Stielow B."/>
            <person name="Szollosi G."/>
            <person name="Zifcakova L."/>
            <person name="Stursova M."/>
            <person name="Spatafora J.W."/>
            <person name="Tedersoo L."/>
            <person name="Vaario L.-M."/>
            <person name="Yamada A."/>
            <person name="Yan M."/>
            <person name="Wang P."/>
            <person name="Xu J."/>
            <person name="Bruns T."/>
            <person name="Baldrian P."/>
            <person name="Vilgalys R."/>
            <person name="Henrissat B."/>
            <person name="Grigoriev I.V."/>
            <person name="Hibbett D."/>
            <person name="Nagy L.G."/>
            <person name="Martin F.M."/>
        </authorList>
    </citation>
    <scope>NUCLEOTIDE SEQUENCE</scope>
    <source>
        <strain evidence="2">UH-Tt-Lm1</strain>
    </source>
</reference>
<evidence type="ECO:0000313" key="2">
    <source>
        <dbReference type="EMBL" id="KAF9781175.1"/>
    </source>
</evidence>
<dbReference type="EMBL" id="WIUZ02000014">
    <property type="protein sequence ID" value="KAF9781175.1"/>
    <property type="molecule type" value="Genomic_DNA"/>
</dbReference>